<dbReference type="InterPro" id="IPR036237">
    <property type="entry name" value="Xyl_isomerase-like_sf"/>
</dbReference>
<dbReference type="EMBL" id="JAVDWA010000007">
    <property type="protein sequence ID" value="MDR7074324.1"/>
    <property type="molecule type" value="Genomic_DNA"/>
</dbReference>
<dbReference type="GO" id="GO:0016853">
    <property type="term" value="F:isomerase activity"/>
    <property type="evidence" value="ECO:0007669"/>
    <property type="project" value="UniProtKB-KW"/>
</dbReference>
<dbReference type="SUPFAM" id="SSF51658">
    <property type="entry name" value="Xylose isomerase-like"/>
    <property type="match status" value="1"/>
</dbReference>
<evidence type="ECO:0000259" key="1">
    <source>
        <dbReference type="Pfam" id="PF01261"/>
    </source>
</evidence>
<reference evidence="2 3" key="1">
    <citation type="submission" date="2023-07" db="EMBL/GenBank/DDBJ databases">
        <title>Sorghum-associated microbial communities from plants grown in Nebraska, USA.</title>
        <authorList>
            <person name="Schachtman D."/>
        </authorList>
    </citation>
    <scope>NUCLEOTIDE SEQUENCE [LARGE SCALE GENOMIC DNA]</scope>
    <source>
        <strain evidence="2 3">BE211</strain>
    </source>
</reference>
<keyword evidence="2" id="KW-0413">Isomerase</keyword>
<comment type="caution">
    <text evidence="2">The sequence shown here is derived from an EMBL/GenBank/DDBJ whole genome shotgun (WGS) entry which is preliminary data.</text>
</comment>
<dbReference type="Gene3D" id="3.20.20.150">
    <property type="entry name" value="Divalent-metal-dependent TIM barrel enzymes"/>
    <property type="match status" value="1"/>
</dbReference>
<dbReference type="RefSeq" id="WP_310261088.1">
    <property type="nucleotide sequence ID" value="NZ_JAVDWA010000007.1"/>
</dbReference>
<dbReference type="Proteomes" id="UP001258181">
    <property type="component" value="Unassembled WGS sequence"/>
</dbReference>
<evidence type="ECO:0000313" key="3">
    <source>
        <dbReference type="Proteomes" id="UP001258181"/>
    </source>
</evidence>
<proteinExistence type="predicted"/>
<evidence type="ECO:0000313" key="2">
    <source>
        <dbReference type="EMBL" id="MDR7074324.1"/>
    </source>
</evidence>
<gene>
    <name evidence="2" type="ORF">J2X07_003320</name>
</gene>
<feature type="domain" description="Xylose isomerase-like TIM barrel" evidence="1">
    <location>
        <begin position="38"/>
        <end position="267"/>
    </location>
</feature>
<dbReference type="Pfam" id="PF01261">
    <property type="entry name" value="AP_endonuc_2"/>
    <property type="match status" value="1"/>
</dbReference>
<keyword evidence="3" id="KW-1185">Reference proteome</keyword>
<dbReference type="InterPro" id="IPR013022">
    <property type="entry name" value="Xyl_isomerase-like_TIM-brl"/>
</dbReference>
<accession>A0ABU1U4E2</accession>
<protein>
    <submittedName>
        <fullName evidence="2">Sugar phosphate isomerase/epimerase</fullName>
    </submittedName>
</protein>
<sequence length="274" mass="32139">MSHTLAISGSTIMSDTSRLNELFTKNIEHIEIGEFENEQAFQTFLQLVQQHNKTFGLHSPLLRTGSKYDLLEEFQHKPEEAWIQFENEVKRMADYGAQYILVHFPYFQDETLNPAKQIEEGLQRLLKLQSEYGIQIVCEPKLGLWKSPKGIQYLDQFPLEVWEKYGLKLCIDIGDYLLADCESALSMIQKWKDHIKVVHLHNIEFTEDKYIWVPIHPSHETDGVHFPIQELLTFLETCPDLFWVLEHTPHSNPTKEFVTDGINWLRNNILKIED</sequence>
<organism evidence="2 3">
    <name type="scientific">Fictibacillus barbaricus</name>
    <dbReference type="NCBI Taxonomy" id="182136"/>
    <lineage>
        <taxon>Bacteria</taxon>
        <taxon>Bacillati</taxon>
        <taxon>Bacillota</taxon>
        <taxon>Bacilli</taxon>
        <taxon>Bacillales</taxon>
        <taxon>Fictibacillaceae</taxon>
        <taxon>Fictibacillus</taxon>
    </lineage>
</organism>
<name>A0ABU1U4E2_9BACL</name>